<dbReference type="Proteomes" id="UP001162992">
    <property type="component" value="Chromosome 4"/>
</dbReference>
<comment type="caution">
    <text evidence="1">The sequence shown here is derived from an EMBL/GenBank/DDBJ whole genome shotgun (WGS) entry which is preliminary data.</text>
</comment>
<evidence type="ECO:0000313" key="1">
    <source>
        <dbReference type="EMBL" id="KAJ7558390.1"/>
    </source>
</evidence>
<proteinExistence type="predicted"/>
<keyword evidence="2" id="KW-1185">Reference proteome</keyword>
<gene>
    <name evidence="1" type="ORF">O6H91_04G037100</name>
</gene>
<reference evidence="2" key="1">
    <citation type="journal article" date="2024" name="Proc. Natl. Acad. Sci. U.S.A.">
        <title>Extraordinary preservation of gene collinearity over three hundred million years revealed in homosporous lycophytes.</title>
        <authorList>
            <person name="Li C."/>
            <person name="Wickell D."/>
            <person name="Kuo L.Y."/>
            <person name="Chen X."/>
            <person name="Nie B."/>
            <person name="Liao X."/>
            <person name="Peng D."/>
            <person name="Ji J."/>
            <person name="Jenkins J."/>
            <person name="Williams M."/>
            <person name="Shu S."/>
            <person name="Plott C."/>
            <person name="Barry K."/>
            <person name="Rajasekar S."/>
            <person name="Grimwood J."/>
            <person name="Han X."/>
            <person name="Sun S."/>
            <person name="Hou Z."/>
            <person name="He W."/>
            <person name="Dai G."/>
            <person name="Sun C."/>
            <person name="Schmutz J."/>
            <person name="Leebens-Mack J.H."/>
            <person name="Li F.W."/>
            <person name="Wang L."/>
        </authorList>
    </citation>
    <scope>NUCLEOTIDE SEQUENCE [LARGE SCALE GENOMIC DNA]</scope>
    <source>
        <strain evidence="2">cv. PW_Plant_1</strain>
    </source>
</reference>
<accession>A0ACC2DVS9</accession>
<name>A0ACC2DVS9_DIPCM</name>
<protein>
    <submittedName>
        <fullName evidence="1">Uncharacterized protein</fullName>
    </submittedName>
</protein>
<dbReference type="EMBL" id="CM055095">
    <property type="protein sequence ID" value="KAJ7558390.1"/>
    <property type="molecule type" value="Genomic_DNA"/>
</dbReference>
<evidence type="ECO:0000313" key="2">
    <source>
        <dbReference type="Proteomes" id="UP001162992"/>
    </source>
</evidence>
<organism evidence="1 2">
    <name type="scientific">Diphasiastrum complanatum</name>
    <name type="common">Issler's clubmoss</name>
    <name type="synonym">Lycopodium complanatum</name>
    <dbReference type="NCBI Taxonomy" id="34168"/>
    <lineage>
        <taxon>Eukaryota</taxon>
        <taxon>Viridiplantae</taxon>
        <taxon>Streptophyta</taxon>
        <taxon>Embryophyta</taxon>
        <taxon>Tracheophyta</taxon>
        <taxon>Lycopodiopsida</taxon>
        <taxon>Lycopodiales</taxon>
        <taxon>Lycopodiaceae</taxon>
        <taxon>Lycopodioideae</taxon>
        <taxon>Diphasiastrum</taxon>
    </lineage>
</organism>
<sequence>MLKNQQIFPRWTTRKNESSADAGQQNLVEPLWLEKKDCSKSQALVFQDKEENGLELSLGLTYGSSQCKSSDAQRNMSDSQESRNNVKASNMDGLGTSNRSFPGEKSFQQECPRFRDGDPSQARMAHELEVSKNFLVHEHEVCMLNNASSFQDSNKKLLEGKENPLSNGRTQPISYPGGAESWNWAKNNGEQEKVRALRQQLQEIQEGLAGTGHASSSIFKSTATAFGKVGPQAGSLPTIDFVSRSRGEIGPWSSAQLMDVVHSMDSTVPMLLAGFPSHLKGATQMFVSQNNPSDERAGNVASSSEILQQPGMPEQHMQREVHLQKQQEARKKRKMLIDEQKQQKKAKEDDRSPLCSGSTGTIFRRPGSSQWPRALEVQTREQTVPSSLDHNGDPEQLIEAFPASQVLDQTIKDAGVRTEESNAGRIGLQEDRVGATINYIQKLRGEEAAITPFSNCHTILLPGSTDNNHSNTCVEKLEEENHESALFKSTQEELSPIVVQHLQSQSGTMKPGIVATAVSTVKPSLCGSMPPSESKLQHQGIESDAFTSPIAAVEASQDFHATVSTISGSATKLSVGEDISHEDTASQLPRDVQDESTSPGKDPLELPGRSGKPENHSSLPSENSNVKGVLGVWQLGTTRGIPGMEILSREPYNLQPGIAVGQTFGGTGSSPDLPWVSSPNLNGKAVSGVVYRLVHGSIRIVCACHGKHMTPVEFSKHGASLDLPDKDVSLVMGTFSDGTEATSAKL</sequence>